<dbReference type="OrthoDB" id="9802793at2"/>
<keyword evidence="2" id="KW-1185">Reference proteome</keyword>
<dbReference type="PANTHER" id="PTHR43135:SF3">
    <property type="entry name" value="ALPHA-D-RIBOSE 1-METHYLPHOSPHONATE 5-TRIPHOSPHATE DIPHOSPHATASE"/>
    <property type="match status" value="1"/>
</dbReference>
<evidence type="ECO:0000313" key="1">
    <source>
        <dbReference type="EMBL" id="AKS42324.1"/>
    </source>
</evidence>
<dbReference type="SUPFAM" id="SSF51338">
    <property type="entry name" value="Composite domain of metallo-dependent hydrolases"/>
    <property type="match status" value="1"/>
</dbReference>
<sequence length="536" mass="57348">MRLLFFALLCCSSALATDLRQPSPDTHALVGVRVITEPGRVLESATLVIRDGVIEAVGPDIEPPPDARIHEFERQEGQAPITVYPGLIESYLPVSVEEEDSESDEETPPAGRHPLIRADQRLSAAEWPQDQLAALREAGFTSALLAPGNGLLRGSGLIANLGEGELSHNLLQPSFAQFASFAEQQRGRGFPNSLMGSVALVRQTLDDARWQRQARAAWQRNPAQTRPDWLEGLDALAPALAGETPMVFVAGDMPDSLRILEFTADREFDLVLVGHGQEYQRPGGLIERGVRHILPLNFPDAPDVKDASDRNVSLEELRHWQAAPGNPARLIEAGLPVSFTTHGLSQPKELFAALNKAIEAGLDADRALAALTTEPAAWLGLADRAGRIAEGYMANLILVEGDLLVEAPSIRSVWIDGIEHVLAAFEPPTVDPAGTWSLTLGLGSMGDVEAGMVLSGPPSGMSGSLNVMGSDSPFSDVRVSGDEVIASMDASRFGGSGTITIRITIDGDRARGNGNGPYGEFTVRGQRTGIPDEEIL</sequence>
<dbReference type="InterPro" id="IPR032466">
    <property type="entry name" value="Metal_Hydrolase"/>
</dbReference>
<name>A0A0K0XXA0_9GAMM</name>
<accession>A0A0K0XXA0</accession>
<proteinExistence type="predicted"/>
<dbReference type="PANTHER" id="PTHR43135">
    <property type="entry name" value="ALPHA-D-RIBOSE 1-METHYLPHOSPHONATE 5-TRIPHOSPHATE DIPHOSPHATASE"/>
    <property type="match status" value="1"/>
</dbReference>
<dbReference type="Gene3D" id="3.20.20.140">
    <property type="entry name" value="Metal-dependent hydrolases"/>
    <property type="match status" value="1"/>
</dbReference>
<dbReference type="GO" id="GO:0016810">
    <property type="term" value="F:hydrolase activity, acting on carbon-nitrogen (but not peptide) bonds"/>
    <property type="evidence" value="ECO:0007669"/>
    <property type="project" value="InterPro"/>
</dbReference>
<dbReference type="Pfam" id="PF01979">
    <property type="entry name" value="Amidohydro_1"/>
    <property type="match status" value="1"/>
</dbReference>
<dbReference type="InterPro" id="IPR006680">
    <property type="entry name" value="Amidohydro-rel"/>
</dbReference>
<dbReference type="SUPFAM" id="SSF51556">
    <property type="entry name" value="Metallo-dependent hydrolases"/>
    <property type="match status" value="1"/>
</dbReference>
<dbReference type="Proteomes" id="UP000066624">
    <property type="component" value="Chromosome"/>
</dbReference>
<dbReference type="STRING" id="1579979.WM2015_1958"/>
<dbReference type="KEGG" id="wma:WM2015_1958"/>
<dbReference type="InterPro" id="IPR011059">
    <property type="entry name" value="Metal-dep_hydrolase_composite"/>
</dbReference>
<dbReference type="InterPro" id="IPR051781">
    <property type="entry name" value="Metallo-dep_Hydrolase"/>
</dbReference>
<organism evidence="1 2">
    <name type="scientific">Wenzhouxiangella marina</name>
    <dbReference type="NCBI Taxonomy" id="1579979"/>
    <lineage>
        <taxon>Bacteria</taxon>
        <taxon>Pseudomonadati</taxon>
        <taxon>Pseudomonadota</taxon>
        <taxon>Gammaproteobacteria</taxon>
        <taxon>Chromatiales</taxon>
        <taxon>Wenzhouxiangellaceae</taxon>
        <taxon>Wenzhouxiangella</taxon>
    </lineage>
</organism>
<evidence type="ECO:0000313" key="2">
    <source>
        <dbReference type="Proteomes" id="UP000066624"/>
    </source>
</evidence>
<dbReference type="AlphaFoldDB" id="A0A0K0XXA0"/>
<reference evidence="1 2" key="1">
    <citation type="submission" date="2015-07" db="EMBL/GenBank/DDBJ databases">
        <authorList>
            <person name="Noorani M."/>
        </authorList>
    </citation>
    <scope>NUCLEOTIDE SEQUENCE [LARGE SCALE GENOMIC DNA]</scope>
    <source>
        <strain evidence="1 2">KCTC 42284</strain>
    </source>
</reference>
<protein>
    <submittedName>
        <fullName evidence="1">Uncharacterized protein</fullName>
    </submittedName>
</protein>
<dbReference type="EMBL" id="CP012154">
    <property type="protein sequence ID" value="AKS42324.1"/>
    <property type="molecule type" value="Genomic_DNA"/>
</dbReference>
<gene>
    <name evidence="1" type="ORF">WM2015_1958</name>
</gene>
<dbReference type="RefSeq" id="WP_049725895.1">
    <property type="nucleotide sequence ID" value="NZ_CP012154.1"/>
</dbReference>